<reference evidence="7" key="1">
    <citation type="submission" date="2018-06" db="EMBL/GenBank/DDBJ databases">
        <title>Description of Blautia argi sp. nov., a new anaerobic isolated from dog feces.</title>
        <authorList>
            <person name="Chang Y.-H."/>
            <person name="Paek J."/>
            <person name="Shin Y."/>
        </authorList>
    </citation>
    <scope>NUCLEOTIDE SEQUENCE [LARGE SCALE GENOMIC DNA]</scope>
    <source>
        <strain evidence="7">KCTC 15426</strain>
    </source>
</reference>
<feature type="binding site" evidence="5">
    <location>
        <position position="224"/>
    </location>
    <ligand>
        <name>(2E)-4-hydroxy-3-methylbut-2-enyl diphosphate</name>
        <dbReference type="ChEBI" id="CHEBI:128753"/>
    </ligand>
</feature>
<keyword evidence="7" id="KW-1185">Reference proteome</keyword>
<name>A0A2Z4UC77_9FIRM</name>
<keyword evidence="1 5" id="KW-0004">4Fe-4S</keyword>
<dbReference type="GO" id="GO:0046872">
    <property type="term" value="F:metal ion binding"/>
    <property type="evidence" value="ECO:0007669"/>
    <property type="project" value="UniProtKB-KW"/>
</dbReference>
<dbReference type="Gene3D" id="3.40.1010.20">
    <property type="entry name" value="4-hydroxy-3-methylbut-2-enyl diphosphate reductase, catalytic domain"/>
    <property type="match status" value="2"/>
</dbReference>
<protein>
    <recommendedName>
        <fullName evidence="5">4-hydroxy-3-methylbut-2-enyl diphosphate reductase</fullName>
        <shortName evidence="5">HMBPP reductase</shortName>
        <ecNumber evidence="5">1.17.7.4</ecNumber>
    </recommendedName>
</protein>
<evidence type="ECO:0000256" key="4">
    <source>
        <dbReference type="ARBA" id="ARBA00023014"/>
    </source>
</evidence>
<feature type="binding site" evidence="5">
    <location>
        <position position="76"/>
    </location>
    <ligand>
        <name>dimethylallyl diphosphate</name>
        <dbReference type="ChEBI" id="CHEBI:57623"/>
    </ligand>
</feature>
<dbReference type="Proteomes" id="UP000250003">
    <property type="component" value="Chromosome"/>
</dbReference>
<feature type="binding site" evidence="5">
    <location>
        <position position="166"/>
    </location>
    <ligand>
        <name>(2E)-4-hydroxy-3-methylbut-2-enyl diphosphate</name>
        <dbReference type="ChEBI" id="CHEBI:128753"/>
    </ligand>
</feature>
<dbReference type="PANTHER" id="PTHR30426:SF0">
    <property type="entry name" value="4-HYDROXY-3-METHYLBUT-2-ENYL DIPHOSPHATE REDUCTASE"/>
    <property type="match status" value="1"/>
</dbReference>
<comment type="pathway">
    <text evidence="5">Isoprenoid biosynthesis; isopentenyl diphosphate biosynthesis via DXP pathway; isopentenyl diphosphate from 1-deoxy-D-xylulose 5-phosphate: step 6/6.</text>
</comment>
<dbReference type="GO" id="GO:0051539">
    <property type="term" value="F:4 iron, 4 sulfur cluster binding"/>
    <property type="evidence" value="ECO:0007669"/>
    <property type="project" value="UniProtKB-UniRule"/>
</dbReference>
<gene>
    <name evidence="5 6" type="primary">ispH</name>
    <name evidence="6" type="ORF">DQQ01_10135</name>
</gene>
<evidence type="ECO:0000256" key="3">
    <source>
        <dbReference type="ARBA" id="ARBA00023004"/>
    </source>
</evidence>
<feature type="binding site" evidence="5">
    <location>
        <position position="41"/>
    </location>
    <ligand>
        <name>(2E)-4-hydroxy-3-methylbut-2-enyl diphosphate</name>
        <dbReference type="ChEBI" id="CHEBI:128753"/>
    </ligand>
</feature>
<comment type="pathway">
    <text evidence="5">Isoprenoid biosynthesis; dimethylallyl diphosphate biosynthesis; dimethylallyl diphosphate from (2E)-4-hydroxy-3-methylbutenyl diphosphate: step 1/1.</text>
</comment>
<feature type="binding site" evidence="5">
    <location>
        <position position="76"/>
    </location>
    <ligand>
        <name>(2E)-4-hydroxy-3-methylbut-2-enyl diphosphate</name>
        <dbReference type="ChEBI" id="CHEBI:128753"/>
    </ligand>
</feature>
<dbReference type="EC" id="1.17.7.4" evidence="5"/>
<keyword evidence="5" id="KW-0414">Isoprene biosynthesis</keyword>
<comment type="catalytic activity">
    <reaction evidence="5">
        <text>dimethylallyl diphosphate + 2 oxidized [2Fe-2S]-[ferredoxin] + H2O = (2E)-4-hydroxy-3-methylbut-2-enyl diphosphate + 2 reduced [2Fe-2S]-[ferredoxin] + 2 H(+)</text>
        <dbReference type="Rhea" id="RHEA:24825"/>
        <dbReference type="Rhea" id="RHEA-COMP:10000"/>
        <dbReference type="Rhea" id="RHEA-COMP:10001"/>
        <dbReference type="ChEBI" id="CHEBI:15377"/>
        <dbReference type="ChEBI" id="CHEBI:15378"/>
        <dbReference type="ChEBI" id="CHEBI:33737"/>
        <dbReference type="ChEBI" id="CHEBI:33738"/>
        <dbReference type="ChEBI" id="CHEBI:57623"/>
        <dbReference type="ChEBI" id="CHEBI:128753"/>
        <dbReference type="EC" id="1.17.7.4"/>
    </reaction>
</comment>
<dbReference type="NCBIfam" id="NF002187">
    <property type="entry name" value="PRK01045.1-1"/>
    <property type="match status" value="1"/>
</dbReference>
<feature type="binding site" evidence="5">
    <location>
        <position position="266"/>
    </location>
    <ligand>
        <name>isopentenyl diphosphate</name>
        <dbReference type="ChEBI" id="CHEBI:128769"/>
    </ligand>
</feature>
<dbReference type="OrthoDB" id="9777362at2"/>
<dbReference type="RefSeq" id="WP_111919938.1">
    <property type="nucleotide sequence ID" value="NZ_CAUWHR010000002.1"/>
</dbReference>
<feature type="binding site" evidence="5">
    <location>
        <position position="223"/>
    </location>
    <ligand>
        <name>isopentenyl diphosphate</name>
        <dbReference type="ChEBI" id="CHEBI:128769"/>
    </ligand>
</feature>
<dbReference type="NCBIfam" id="TIGR00216">
    <property type="entry name" value="ispH_lytB"/>
    <property type="match status" value="1"/>
</dbReference>
<comment type="cofactor">
    <cofactor evidence="5">
        <name>[4Fe-4S] cluster</name>
        <dbReference type="ChEBI" id="CHEBI:49883"/>
    </cofactor>
    <text evidence="5">Binds 1 [4Fe-4S] cluster per subunit.</text>
</comment>
<keyword evidence="2 5" id="KW-0479">Metal-binding</keyword>
<feature type="binding site" evidence="5">
    <location>
        <position position="12"/>
    </location>
    <ligand>
        <name>[4Fe-4S] cluster</name>
        <dbReference type="ChEBI" id="CHEBI:49883"/>
    </ligand>
</feature>
<keyword evidence="5 6" id="KW-0560">Oxidoreductase</keyword>
<evidence type="ECO:0000313" key="7">
    <source>
        <dbReference type="Proteomes" id="UP000250003"/>
    </source>
</evidence>
<feature type="binding site" evidence="5">
    <location>
        <position position="126"/>
    </location>
    <ligand>
        <name>dimethylallyl diphosphate</name>
        <dbReference type="ChEBI" id="CHEBI:57623"/>
    </ligand>
</feature>
<feature type="binding site" evidence="5">
    <location>
        <position position="266"/>
    </location>
    <ligand>
        <name>(2E)-4-hydroxy-3-methylbut-2-enyl diphosphate</name>
        <dbReference type="ChEBI" id="CHEBI:128753"/>
    </ligand>
</feature>
<dbReference type="GO" id="GO:0050992">
    <property type="term" value="P:dimethylallyl diphosphate biosynthetic process"/>
    <property type="evidence" value="ECO:0007669"/>
    <property type="project" value="UniProtKB-UniRule"/>
</dbReference>
<dbReference type="GO" id="GO:0016114">
    <property type="term" value="P:terpenoid biosynthetic process"/>
    <property type="evidence" value="ECO:0007669"/>
    <property type="project" value="UniProtKB-UniRule"/>
</dbReference>
<dbReference type="KEGG" id="blau:DQQ01_10135"/>
<comment type="similarity">
    <text evidence="5">Belongs to the IspH family.</text>
</comment>
<feature type="binding site" evidence="5">
    <location>
        <position position="41"/>
    </location>
    <ligand>
        <name>dimethylallyl diphosphate</name>
        <dbReference type="ChEBI" id="CHEBI:57623"/>
    </ligand>
</feature>
<dbReference type="UniPathway" id="UPA00059">
    <property type="reaction ID" value="UER00105"/>
</dbReference>
<dbReference type="InterPro" id="IPR003451">
    <property type="entry name" value="LytB/IspH"/>
</dbReference>
<feature type="binding site" evidence="5">
    <location>
        <position position="98"/>
    </location>
    <ligand>
        <name>[4Fe-4S] cluster</name>
        <dbReference type="ChEBI" id="CHEBI:49883"/>
    </ligand>
</feature>
<dbReference type="PANTHER" id="PTHR30426">
    <property type="entry name" value="4-HYDROXY-3-METHYLBUT-2-ENYL DIPHOSPHATE REDUCTASE"/>
    <property type="match status" value="1"/>
</dbReference>
<evidence type="ECO:0000256" key="2">
    <source>
        <dbReference type="ARBA" id="ARBA00022723"/>
    </source>
</evidence>
<feature type="binding site" evidence="5">
    <location>
        <position position="224"/>
    </location>
    <ligand>
        <name>isopentenyl diphosphate</name>
        <dbReference type="ChEBI" id="CHEBI:128769"/>
    </ligand>
</feature>
<proteinExistence type="inferred from homology"/>
<accession>A0A2Z4UC77</accession>
<evidence type="ECO:0000313" key="6">
    <source>
        <dbReference type="EMBL" id="AWY98449.1"/>
    </source>
</evidence>
<comment type="catalytic activity">
    <reaction evidence="5">
        <text>isopentenyl diphosphate + 2 oxidized [2Fe-2S]-[ferredoxin] + H2O = (2E)-4-hydroxy-3-methylbut-2-enyl diphosphate + 2 reduced [2Fe-2S]-[ferredoxin] + 2 H(+)</text>
        <dbReference type="Rhea" id="RHEA:24488"/>
        <dbReference type="Rhea" id="RHEA-COMP:10000"/>
        <dbReference type="Rhea" id="RHEA-COMP:10001"/>
        <dbReference type="ChEBI" id="CHEBI:15377"/>
        <dbReference type="ChEBI" id="CHEBI:15378"/>
        <dbReference type="ChEBI" id="CHEBI:33737"/>
        <dbReference type="ChEBI" id="CHEBI:33738"/>
        <dbReference type="ChEBI" id="CHEBI:128753"/>
        <dbReference type="ChEBI" id="CHEBI:128769"/>
        <dbReference type="EC" id="1.17.7.4"/>
    </reaction>
</comment>
<feature type="binding site" evidence="5">
    <location>
        <position position="223"/>
    </location>
    <ligand>
        <name>(2E)-4-hydroxy-3-methylbut-2-enyl diphosphate</name>
        <dbReference type="ChEBI" id="CHEBI:128753"/>
    </ligand>
</feature>
<feature type="binding site" evidence="5">
    <location>
        <position position="224"/>
    </location>
    <ligand>
        <name>dimethylallyl diphosphate</name>
        <dbReference type="ChEBI" id="CHEBI:57623"/>
    </ligand>
</feature>
<evidence type="ECO:0000256" key="5">
    <source>
        <dbReference type="HAMAP-Rule" id="MF_00191"/>
    </source>
</evidence>
<dbReference type="GO" id="GO:0019288">
    <property type="term" value="P:isopentenyl diphosphate biosynthetic process, methylerythritol 4-phosphate pathway"/>
    <property type="evidence" value="ECO:0007669"/>
    <property type="project" value="UniProtKB-UniRule"/>
</dbReference>
<dbReference type="UniPathway" id="UPA00056">
    <property type="reaction ID" value="UER00097"/>
</dbReference>
<feature type="binding site" evidence="5">
    <location>
        <position position="126"/>
    </location>
    <ligand>
        <name>(2E)-4-hydroxy-3-methylbut-2-enyl diphosphate</name>
        <dbReference type="ChEBI" id="CHEBI:128753"/>
    </ligand>
</feature>
<comment type="function">
    <text evidence="5">Catalyzes the conversion of 1-hydroxy-2-methyl-2-(E)-butenyl 4-diphosphate (HMBPP) into a mixture of isopentenyl diphosphate (IPP) and dimethylallyl diphosphate (DMAPP). Acts in the terminal step of the DOXP/MEP pathway for isoprenoid precursor biosynthesis.</text>
</comment>
<feature type="binding site" evidence="5">
    <location>
        <position position="41"/>
    </location>
    <ligand>
        <name>isopentenyl diphosphate</name>
        <dbReference type="ChEBI" id="CHEBI:128769"/>
    </ligand>
</feature>
<feature type="active site" description="Proton donor" evidence="5">
    <location>
        <position position="128"/>
    </location>
</feature>
<evidence type="ECO:0000256" key="1">
    <source>
        <dbReference type="ARBA" id="ARBA00022485"/>
    </source>
</evidence>
<feature type="binding site" evidence="5">
    <location>
        <position position="223"/>
    </location>
    <ligand>
        <name>dimethylallyl diphosphate</name>
        <dbReference type="ChEBI" id="CHEBI:57623"/>
    </ligand>
</feature>
<organism evidence="6 7">
    <name type="scientific">Blautia argi</name>
    <dbReference type="NCBI Taxonomy" id="1912897"/>
    <lineage>
        <taxon>Bacteria</taxon>
        <taxon>Bacillati</taxon>
        <taxon>Bacillota</taxon>
        <taxon>Clostridia</taxon>
        <taxon>Lachnospirales</taxon>
        <taxon>Lachnospiraceae</taxon>
        <taxon>Blautia</taxon>
    </lineage>
</organism>
<dbReference type="AlphaFoldDB" id="A0A2Z4UC77"/>
<sequence>MEVKVAKTAGFCFGVKRAVEKAYEVAEQRQGEVYTYGPIIHNEEVVADLANKGVQVLETENELRKLEKGTVIIRSHGVPKYIYELLKEKHLDYVDVTCPFVLKIHRIVEEESKKGRHIVIVGNAEHPEVAGIKGWCRGDCTVLKTKEEARNFLEKGYEKVCVVSQTTFNYNNFQEIVEILSEKRYDRLVINTICNATQDRQSEAEEIAKQVDTMIVVGGKHSSNTQKLYEICKSECENTYYIQTLADLDSDSFRSVQCVGITAGASTPNKIIEEVSKHVRIKF</sequence>
<feature type="binding site" evidence="5">
    <location>
        <position position="222"/>
    </location>
    <ligand>
        <name>dimethylallyl diphosphate</name>
        <dbReference type="ChEBI" id="CHEBI:57623"/>
    </ligand>
</feature>
<dbReference type="Gene3D" id="3.40.50.11270">
    <property type="match status" value="1"/>
</dbReference>
<feature type="binding site" evidence="5">
    <location>
        <position position="76"/>
    </location>
    <ligand>
        <name>isopentenyl diphosphate</name>
        <dbReference type="ChEBI" id="CHEBI:128769"/>
    </ligand>
</feature>
<feature type="binding site" evidence="5">
    <location>
        <position position="266"/>
    </location>
    <ligand>
        <name>dimethylallyl diphosphate</name>
        <dbReference type="ChEBI" id="CHEBI:57623"/>
    </ligand>
</feature>
<dbReference type="HAMAP" id="MF_00191">
    <property type="entry name" value="IspH"/>
    <property type="match status" value="1"/>
</dbReference>
<dbReference type="CDD" id="cd13944">
    <property type="entry name" value="lytB_ispH"/>
    <property type="match status" value="1"/>
</dbReference>
<feature type="binding site" evidence="5">
    <location>
        <position position="222"/>
    </location>
    <ligand>
        <name>isopentenyl diphosphate</name>
        <dbReference type="ChEBI" id="CHEBI:128769"/>
    </ligand>
</feature>
<feature type="binding site" evidence="5">
    <location>
        <position position="222"/>
    </location>
    <ligand>
        <name>(2E)-4-hydroxy-3-methylbut-2-enyl diphosphate</name>
        <dbReference type="ChEBI" id="CHEBI:128753"/>
    </ligand>
</feature>
<keyword evidence="3 5" id="KW-0408">Iron</keyword>
<feature type="binding site" evidence="5">
    <location>
        <position position="194"/>
    </location>
    <ligand>
        <name>[4Fe-4S] cluster</name>
        <dbReference type="ChEBI" id="CHEBI:49883"/>
    </ligand>
</feature>
<keyword evidence="4 5" id="KW-0411">Iron-sulfur</keyword>
<dbReference type="GO" id="GO:0051745">
    <property type="term" value="F:4-hydroxy-3-methylbut-2-enyl diphosphate reductase activity"/>
    <property type="evidence" value="ECO:0007669"/>
    <property type="project" value="UniProtKB-UniRule"/>
</dbReference>
<dbReference type="EMBL" id="CP030280">
    <property type="protein sequence ID" value="AWY98449.1"/>
    <property type="molecule type" value="Genomic_DNA"/>
</dbReference>
<dbReference type="Pfam" id="PF02401">
    <property type="entry name" value="LYTB"/>
    <property type="match status" value="1"/>
</dbReference>
<feature type="binding site" evidence="5">
    <location>
        <position position="126"/>
    </location>
    <ligand>
        <name>isopentenyl diphosphate</name>
        <dbReference type="ChEBI" id="CHEBI:128769"/>
    </ligand>
</feature>